<evidence type="ECO:0000259" key="7">
    <source>
        <dbReference type="Pfam" id="PF05699"/>
    </source>
</evidence>
<keyword evidence="5" id="KW-0539">Nucleus</keyword>
<comment type="subcellular location">
    <subcellularLocation>
        <location evidence="1">Nucleus</location>
    </subcellularLocation>
</comment>
<evidence type="ECO:0000313" key="8">
    <source>
        <dbReference type="EMBL" id="KAA1065632.1"/>
    </source>
</evidence>
<feature type="domain" description="HAT C-terminal dimerisation" evidence="7">
    <location>
        <begin position="25"/>
        <end position="105"/>
    </location>
</feature>
<proteinExistence type="predicted"/>
<dbReference type="PANTHER" id="PTHR46481">
    <property type="entry name" value="ZINC FINGER BED DOMAIN-CONTAINING PROTEIN 4"/>
    <property type="match status" value="1"/>
</dbReference>
<evidence type="ECO:0000256" key="5">
    <source>
        <dbReference type="ARBA" id="ARBA00023242"/>
    </source>
</evidence>
<evidence type="ECO:0000256" key="1">
    <source>
        <dbReference type="ARBA" id="ARBA00004123"/>
    </source>
</evidence>
<accession>A0A5B0LM90</accession>
<dbReference type="EMBL" id="VSWC01000196">
    <property type="protein sequence ID" value="KAA1065632.1"/>
    <property type="molecule type" value="Genomic_DNA"/>
</dbReference>
<dbReference type="GO" id="GO:0005634">
    <property type="term" value="C:nucleus"/>
    <property type="evidence" value="ECO:0007669"/>
    <property type="project" value="UniProtKB-SubCell"/>
</dbReference>
<evidence type="ECO:0000256" key="3">
    <source>
        <dbReference type="ARBA" id="ARBA00022771"/>
    </source>
</evidence>
<keyword evidence="9" id="KW-1185">Reference proteome</keyword>
<protein>
    <recommendedName>
        <fullName evidence="7">HAT C-terminal dimerisation domain-containing protein</fullName>
    </recommendedName>
</protein>
<dbReference type="InterPro" id="IPR012337">
    <property type="entry name" value="RNaseH-like_sf"/>
</dbReference>
<evidence type="ECO:0000313" key="9">
    <source>
        <dbReference type="Proteomes" id="UP000324748"/>
    </source>
</evidence>
<dbReference type="OrthoDB" id="2506934at2759"/>
<name>A0A5B0LM90_PUCGR</name>
<gene>
    <name evidence="8" type="ORF">PGT21_005750</name>
</gene>
<keyword evidence="2" id="KW-0479">Metal-binding</keyword>
<evidence type="ECO:0000256" key="4">
    <source>
        <dbReference type="ARBA" id="ARBA00022833"/>
    </source>
</evidence>
<reference evidence="8 9" key="1">
    <citation type="submission" date="2019-05" db="EMBL/GenBank/DDBJ databases">
        <title>Emergence of the Ug99 lineage of the wheat stem rust pathogen through somatic hybridization.</title>
        <authorList>
            <person name="Li F."/>
            <person name="Upadhyaya N.M."/>
            <person name="Sperschneider J."/>
            <person name="Matny O."/>
            <person name="Nguyen-Phuc H."/>
            <person name="Mago R."/>
            <person name="Raley C."/>
            <person name="Miller M.E."/>
            <person name="Silverstein K.A.T."/>
            <person name="Henningsen E."/>
            <person name="Hirsch C.D."/>
            <person name="Visser B."/>
            <person name="Pretorius Z.A."/>
            <person name="Steffenson B.J."/>
            <person name="Schwessinger B."/>
            <person name="Dodds P.N."/>
            <person name="Figueroa M."/>
        </authorList>
    </citation>
    <scope>NUCLEOTIDE SEQUENCE [LARGE SCALE GENOMIC DNA]</scope>
    <source>
        <strain evidence="8">21-0</strain>
    </source>
</reference>
<evidence type="ECO:0000256" key="6">
    <source>
        <dbReference type="SAM" id="MobiDB-lite"/>
    </source>
</evidence>
<dbReference type="Proteomes" id="UP000324748">
    <property type="component" value="Unassembled WGS sequence"/>
</dbReference>
<dbReference type="SUPFAM" id="SSF53098">
    <property type="entry name" value="Ribonuclease H-like"/>
    <property type="match status" value="1"/>
</dbReference>
<evidence type="ECO:0000256" key="2">
    <source>
        <dbReference type="ARBA" id="ARBA00022723"/>
    </source>
</evidence>
<sequence>MGPSLTSIEADIFGEALIANDLTAEVNQYITEVNKRESCDILAYWSRNNKVYPSLSLMASCCLGIPATSAPSERVFSRSKTIIGSQKHSLSSSSIEHLLCVKEWYQKFDEMLDTSTVSPELLKQCTNDKIKDDEDDTDTDDTNDTGDTDDTNDDNLDNEDENGDNLNFFN</sequence>
<dbReference type="GO" id="GO:0046983">
    <property type="term" value="F:protein dimerization activity"/>
    <property type="evidence" value="ECO:0007669"/>
    <property type="project" value="InterPro"/>
</dbReference>
<dbReference type="PANTHER" id="PTHR46481:SF10">
    <property type="entry name" value="ZINC FINGER BED DOMAIN-CONTAINING PROTEIN 39"/>
    <property type="match status" value="1"/>
</dbReference>
<feature type="compositionally biased region" description="Acidic residues" evidence="6">
    <location>
        <begin position="133"/>
        <end position="163"/>
    </location>
</feature>
<dbReference type="Pfam" id="PF05699">
    <property type="entry name" value="Dimer_Tnp_hAT"/>
    <property type="match status" value="1"/>
</dbReference>
<keyword evidence="4" id="KW-0862">Zinc</keyword>
<dbReference type="GO" id="GO:0008270">
    <property type="term" value="F:zinc ion binding"/>
    <property type="evidence" value="ECO:0007669"/>
    <property type="project" value="UniProtKB-KW"/>
</dbReference>
<comment type="caution">
    <text evidence="8">The sequence shown here is derived from an EMBL/GenBank/DDBJ whole genome shotgun (WGS) entry which is preliminary data.</text>
</comment>
<feature type="region of interest" description="Disordered" evidence="6">
    <location>
        <begin position="128"/>
        <end position="170"/>
    </location>
</feature>
<dbReference type="InterPro" id="IPR008906">
    <property type="entry name" value="HATC_C_dom"/>
</dbReference>
<keyword evidence="3" id="KW-0863">Zinc-finger</keyword>
<dbReference type="InterPro" id="IPR052035">
    <property type="entry name" value="ZnF_BED_domain_contain"/>
</dbReference>
<organism evidence="8 9">
    <name type="scientific">Puccinia graminis f. sp. tritici</name>
    <dbReference type="NCBI Taxonomy" id="56615"/>
    <lineage>
        <taxon>Eukaryota</taxon>
        <taxon>Fungi</taxon>
        <taxon>Dikarya</taxon>
        <taxon>Basidiomycota</taxon>
        <taxon>Pucciniomycotina</taxon>
        <taxon>Pucciniomycetes</taxon>
        <taxon>Pucciniales</taxon>
        <taxon>Pucciniaceae</taxon>
        <taxon>Puccinia</taxon>
    </lineage>
</organism>
<dbReference type="AlphaFoldDB" id="A0A5B0LM90"/>